<gene>
    <name evidence="1" type="ORF">ACFFF6_00650</name>
</gene>
<dbReference type="PANTHER" id="PTHR23542">
    <property type="match status" value="1"/>
</dbReference>
<dbReference type="PANTHER" id="PTHR23542:SF1">
    <property type="entry name" value="MAJOR FACILITATOR SUPERFAMILY (MFS) PROFILE DOMAIN-CONTAINING PROTEIN"/>
    <property type="match status" value="1"/>
</dbReference>
<organism evidence="1 2">
    <name type="scientific">Brachybacterium hainanense</name>
    <dbReference type="NCBI Taxonomy" id="1541174"/>
    <lineage>
        <taxon>Bacteria</taxon>
        <taxon>Bacillati</taxon>
        <taxon>Actinomycetota</taxon>
        <taxon>Actinomycetes</taxon>
        <taxon>Micrococcales</taxon>
        <taxon>Dermabacteraceae</taxon>
        <taxon>Brachybacterium</taxon>
    </lineage>
</organism>
<comment type="caution">
    <text evidence="1">The sequence shown here is derived from an EMBL/GenBank/DDBJ whole genome shotgun (WGS) entry which is preliminary data.</text>
</comment>
<evidence type="ECO:0000313" key="2">
    <source>
        <dbReference type="Proteomes" id="UP001589793"/>
    </source>
</evidence>
<reference evidence="1 2" key="1">
    <citation type="submission" date="2024-09" db="EMBL/GenBank/DDBJ databases">
        <authorList>
            <person name="Sun Q."/>
            <person name="Mori K."/>
        </authorList>
    </citation>
    <scope>NUCLEOTIDE SEQUENCE [LARGE SCALE GENOMIC DNA]</scope>
    <source>
        <strain evidence="1 2">CICC 10874</strain>
    </source>
</reference>
<dbReference type="RefSeq" id="WP_376977262.1">
    <property type="nucleotide sequence ID" value="NZ_JBHLSV010000001.1"/>
</dbReference>
<dbReference type="EMBL" id="JBHLSV010000001">
    <property type="protein sequence ID" value="MFC0672457.1"/>
    <property type="molecule type" value="Genomic_DNA"/>
</dbReference>
<protein>
    <submittedName>
        <fullName evidence="1">MFS transporter</fullName>
    </submittedName>
</protein>
<dbReference type="Proteomes" id="UP001589793">
    <property type="component" value="Unassembled WGS sequence"/>
</dbReference>
<keyword evidence="2" id="KW-1185">Reference proteome</keyword>
<sequence>MLAAPGGLRFFVPAAIARLGVAMSRLAVLWAVQSAAGSFAQAGAATGAFAIADAAVGPQVARLIDRWGQRRVVSATATLFLLSCAMLATGCMREWPLPAPVALAGLAGASAPPVGALIQAHGWPAGFLATTALTALPPALLLPAARHVETS</sequence>
<dbReference type="Gene3D" id="1.20.1250.20">
    <property type="entry name" value="MFS general substrate transporter like domains"/>
    <property type="match status" value="1"/>
</dbReference>
<accession>A0ABV6R652</accession>
<name>A0ABV6R652_9MICO</name>
<dbReference type="Pfam" id="PF07690">
    <property type="entry name" value="MFS_1"/>
    <property type="match status" value="1"/>
</dbReference>
<dbReference type="InterPro" id="IPR036259">
    <property type="entry name" value="MFS_trans_sf"/>
</dbReference>
<proteinExistence type="predicted"/>
<dbReference type="InterPro" id="IPR011701">
    <property type="entry name" value="MFS"/>
</dbReference>
<evidence type="ECO:0000313" key="1">
    <source>
        <dbReference type="EMBL" id="MFC0672457.1"/>
    </source>
</evidence>
<dbReference type="SUPFAM" id="SSF103473">
    <property type="entry name" value="MFS general substrate transporter"/>
    <property type="match status" value="1"/>
</dbReference>